<gene>
    <name evidence="2" type="ORF">PFX98_03055</name>
</gene>
<name>A0AA95NGK4_9BURK</name>
<proteinExistence type="predicted"/>
<dbReference type="AlphaFoldDB" id="A0AA95NGK4"/>
<reference evidence="2" key="1">
    <citation type="submission" date="2023-01" db="EMBL/GenBank/DDBJ databases">
        <title>Whole genome sequence of Paucibacter sp. S2-9 isolated from pond sediment.</title>
        <authorList>
            <person name="Jung J.Y."/>
        </authorList>
    </citation>
    <scope>NUCLEOTIDE SEQUENCE</scope>
    <source>
        <strain evidence="2">S2-9</strain>
    </source>
</reference>
<sequence length="465" mass="51436">MADPISKRRFHAALLAAACLALAGPNNAIAADASQLGGKLTPLGGDAAASKDGRIPAWTNEAQASEGWAYGKLRKDFWKYKADKPLHSITAANAAEHAEQLSPGQLALLKQNPGFQMDVYPTRRSCGAPDFVAENTRKNVSAAKMGEDGWSLKSAAVPGIPFPLPSTGAQAMMNFKMRYHGVGTDFPNGFTFVSPRRGSEDWIQAGFEQTMFYPWGKKGSAKLSDVGNIEYFTYFSYKSPAALAGQALAANVLLDNPSGETFYYFPGQRRVRRLPAYAYDAPQIGFENQYLLDETIMFTGTLDRFDWKLVGKKELLVPYNALGVYDFKAKVSDLVQKNALAASARRYELHRVWVVEASVKKGARHVSPKRTYYLDEDSWNAVLAEDYDMQGALWKVREGYLIPVYETGSCDVAAFSQYNLPEGRYIFDFSTVGAGVDVRWLTEPSGERMKAPFYTSDNLRAISDR</sequence>
<protein>
    <submittedName>
        <fullName evidence="2">DUF1329 domain-containing protein</fullName>
    </submittedName>
</protein>
<evidence type="ECO:0000313" key="2">
    <source>
        <dbReference type="EMBL" id="WIT12602.1"/>
    </source>
</evidence>
<evidence type="ECO:0000313" key="3">
    <source>
        <dbReference type="Proteomes" id="UP001177769"/>
    </source>
</evidence>
<dbReference type="KEGG" id="pais:PFX98_03055"/>
<dbReference type="InterPro" id="IPR010752">
    <property type="entry name" value="DUF1329"/>
</dbReference>
<evidence type="ECO:0000256" key="1">
    <source>
        <dbReference type="SAM" id="SignalP"/>
    </source>
</evidence>
<keyword evidence="1" id="KW-0732">Signal</keyword>
<feature type="chain" id="PRO_5041653849" evidence="1">
    <location>
        <begin position="31"/>
        <end position="465"/>
    </location>
</feature>
<dbReference type="Pfam" id="PF07044">
    <property type="entry name" value="DUF1329"/>
    <property type="match status" value="1"/>
</dbReference>
<accession>A0AA95NGK4</accession>
<keyword evidence="3" id="KW-1185">Reference proteome</keyword>
<organism evidence="2 3">
    <name type="scientific">Paucibacter sediminis</name>
    <dbReference type="NCBI Taxonomy" id="3019553"/>
    <lineage>
        <taxon>Bacteria</taxon>
        <taxon>Pseudomonadati</taxon>
        <taxon>Pseudomonadota</taxon>
        <taxon>Betaproteobacteria</taxon>
        <taxon>Burkholderiales</taxon>
        <taxon>Sphaerotilaceae</taxon>
        <taxon>Roseateles</taxon>
    </lineage>
</organism>
<dbReference type="RefSeq" id="WP_285233700.1">
    <property type="nucleotide sequence ID" value="NZ_CP116346.1"/>
</dbReference>
<dbReference type="Gene3D" id="2.50.20.10">
    <property type="entry name" value="Lipoprotein localisation LolA/LolB/LppX"/>
    <property type="match status" value="1"/>
</dbReference>
<feature type="signal peptide" evidence="1">
    <location>
        <begin position="1"/>
        <end position="30"/>
    </location>
</feature>
<dbReference type="Proteomes" id="UP001177769">
    <property type="component" value="Chromosome"/>
</dbReference>
<dbReference type="EMBL" id="CP116346">
    <property type="protein sequence ID" value="WIT12602.1"/>
    <property type="molecule type" value="Genomic_DNA"/>
</dbReference>